<feature type="compositionally biased region" description="Low complexity" evidence="1">
    <location>
        <begin position="30"/>
        <end position="41"/>
    </location>
</feature>
<gene>
    <name evidence="2" type="ORF">PDIGIT_LOCUS13566</name>
</gene>
<dbReference type="EMBL" id="CAOQHR010000010">
    <property type="protein sequence ID" value="CAI6340390.1"/>
    <property type="molecule type" value="Genomic_DNA"/>
</dbReference>
<protein>
    <submittedName>
        <fullName evidence="2">Uncharacterized protein</fullName>
    </submittedName>
</protein>
<evidence type="ECO:0000313" key="2">
    <source>
        <dbReference type="EMBL" id="CAI6340390.1"/>
    </source>
</evidence>
<sequence>MPPEQECIMFKKSTPRTSPTRIKRIRDFSSHYSKQSSSCSNKKVHNPRPAPKCQAGWTLVSSSKILFPAFVQKY</sequence>
<name>A0A9W4UQT1_9PLEO</name>
<comment type="caution">
    <text evidence="2">The sequence shown here is derived from an EMBL/GenBank/DDBJ whole genome shotgun (WGS) entry which is preliminary data.</text>
</comment>
<organism evidence="2 3">
    <name type="scientific">Periconia digitata</name>
    <dbReference type="NCBI Taxonomy" id="1303443"/>
    <lineage>
        <taxon>Eukaryota</taxon>
        <taxon>Fungi</taxon>
        <taxon>Dikarya</taxon>
        <taxon>Ascomycota</taxon>
        <taxon>Pezizomycotina</taxon>
        <taxon>Dothideomycetes</taxon>
        <taxon>Pleosporomycetidae</taxon>
        <taxon>Pleosporales</taxon>
        <taxon>Massarineae</taxon>
        <taxon>Periconiaceae</taxon>
        <taxon>Periconia</taxon>
    </lineage>
</organism>
<evidence type="ECO:0000313" key="3">
    <source>
        <dbReference type="Proteomes" id="UP001152607"/>
    </source>
</evidence>
<accession>A0A9W4UQT1</accession>
<evidence type="ECO:0000256" key="1">
    <source>
        <dbReference type="SAM" id="MobiDB-lite"/>
    </source>
</evidence>
<dbReference type="AlphaFoldDB" id="A0A9W4UQT1"/>
<keyword evidence="3" id="KW-1185">Reference proteome</keyword>
<proteinExistence type="predicted"/>
<feature type="region of interest" description="Disordered" evidence="1">
    <location>
        <begin position="29"/>
        <end position="49"/>
    </location>
</feature>
<dbReference type="Proteomes" id="UP001152607">
    <property type="component" value="Unassembled WGS sequence"/>
</dbReference>
<reference evidence="2" key="1">
    <citation type="submission" date="2023-01" db="EMBL/GenBank/DDBJ databases">
        <authorList>
            <person name="Van Ghelder C."/>
            <person name="Rancurel C."/>
        </authorList>
    </citation>
    <scope>NUCLEOTIDE SEQUENCE</scope>
    <source>
        <strain evidence="2">CNCM I-4278</strain>
    </source>
</reference>